<accession>A0A3B1ANU4</accession>
<gene>
    <name evidence="1" type="ORF">MNBD_ALPHA03-231</name>
</gene>
<proteinExistence type="predicted"/>
<dbReference type="AlphaFoldDB" id="A0A3B1ANU4"/>
<reference evidence="1" key="1">
    <citation type="submission" date="2018-06" db="EMBL/GenBank/DDBJ databases">
        <authorList>
            <person name="Zhirakovskaya E."/>
        </authorList>
    </citation>
    <scope>NUCLEOTIDE SEQUENCE</scope>
</reference>
<organism evidence="1">
    <name type="scientific">hydrothermal vent metagenome</name>
    <dbReference type="NCBI Taxonomy" id="652676"/>
    <lineage>
        <taxon>unclassified sequences</taxon>
        <taxon>metagenomes</taxon>
        <taxon>ecological metagenomes</taxon>
    </lineage>
</organism>
<name>A0A3B1ANU4_9ZZZZ</name>
<dbReference type="EMBL" id="UOFW01000211">
    <property type="protein sequence ID" value="VAX07609.1"/>
    <property type="molecule type" value="Genomic_DNA"/>
</dbReference>
<evidence type="ECO:0000313" key="1">
    <source>
        <dbReference type="EMBL" id="VAX07609.1"/>
    </source>
</evidence>
<sequence>MEKHVLEKDVILKQQNLLELKKLKPIEVSIRVRTY</sequence>
<protein>
    <submittedName>
        <fullName evidence="1">Uncharacterized protein</fullName>
    </submittedName>
</protein>